<dbReference type="AlphaFoldDB" id="A0A0U2XGP0"/>
<dbReference type="STRING" id="200991.AUC31_08620"/>
<feature type="binding site" evidence="9">
    <location>
        <position position="282"/>
    </location>
    <ligand>
        <name>substrate</name>
    </ligand>
</feature>
<evidence type="ECO:0000256" key="9">
    <source>
        <dbReference type="PIRSR" id="PIRSR000196-1"/>
    </source>
</evidence>
<organism evidence="12 13">
    <name type="scientific">Planococcus rifietoensis</name>
    <dbReference type="NCBI Taxonomy" id="200991"/>
    <lineage>
        <taxon>Bacteria</taxon>
        <taxon>Bacillati</taxon>
        <taxon>Bacillota</taxon>
        <taxon>Bacilli</taxon>
        <taxon>Bacillales</taxon>
        <taxon>Caryophanaceae</taxon>
        <taxon>Planococcus</taxon>
    </lineage>
</organism>
<dbReference type="RefSeq" id="WP_058381987.1">
    <property type="nucleotide sequence ID" value="NZ_CP013659.2"/>
</dbReference>
<evidence type="ECO:0000256" key="4">
    <source>
        <dbReference type="ARBA" id="ARBA00022741"/>
    </source>
</evidence>
<keyword evidence="5 10" id="KW-0274">FAD</keyword>
<keyword evidence="4 10" id="KW-0547">Nucleotide-binding</keyword>
<evidence type="ECO:0000259" key="11">
    <source>
        <dbReference type="Pfam" id="PF01619"/>
    </source>
</evidence>
<keyword evidence="6" id="KW-0560">Oxidoreductase</keyword>
<evidence type="ECO:0000313" key="13">
    <source>
        <dbReference type="Proteomes" id="UP000067683"/>
    </source>
</evidence>
<comment type="catalytic activity">
    <reaction evidence="8">
        <text>L-proline + a quinone = (S)-1-pyrroline-5-carboxylate + a quinol + H(+)</text>
        <dbReference type="Rhea" id="RHEA:23784"/>
        <dbReference type="ChEBI" id="CHEBI:15378"/>
        <dbReference type="ChEBI" id="CHEBI:17388"/>
        <dbReference type="ChEBI" id="CHEBI:24646"/>
        <dbReference type="ChEBI" id="CHEBI:60039"/>
        <dbReference type="ChEBI" id="CHEBI:132124"/>
        <dbReference type="EC" id="1.5.5.2"/>
    </reaction>
</comment>
<feature type="binding site" evidence="10">
    <location>
        <position position="132"/>
    </location>
    <ligand>
        <name>FAD</name>
        <dbReference type="ChEBI" id="CHEBI:57692"/>
    </ligand>
</feature>
<feature type="domain" description="Proline dehydrogenase" evidence="11">
    <location>
        <begin position="44"/>
        <end position="287"/>
    </location>
</feature>
<feature type="binding site" evidence="9">
    <location>
        <position position="97"/>
    </location>
    <ligand>
        <name>substrate</name>
    </ligand>
</feature>
<feature type="binding site" evidence="9">
    <location>
        <position position="283"/>
    </location>
    <ligand>
        <name>substrate</name>
    </ligand>
</feature>
<dbReference type="InterPro" id="IPR015659">
    <property type="entry name" value="Proline_oxidase"/>
</dbReference>
<dbReference type="GO" id="GO:0004657">
    <property type="term" value="F:proline dehydrogenase activity"/>
    <property type="evidence" value="ECO:0007669"/>
    <property type="project" value="UniProtKB-EC"/>
</dbReference>
<dbReference type="EC" id="1.5.5.2" evidence="2"/>
<keyword evidence="3" id="KW-0285">Flavoprotein</keyword>
<dbReference type="OrthoDB" id="9773461at2"/>
<comment type="pathway">
    <text evidence="1">Amino-acid degradation; L-proline degradation into L-glutamate; L-glutamate from L-proline: step 1/2.</text>
</comment>
<dbReference type="InterPro" id="IPR002872">
    <property type="entry name" value="Proline_DH_dom"/>
</dbReference>
<feature type="binding site" evidence="10">
    <location>
        <begin position="182"/>
        <end position="184"/>
    </location>
    <ligand>
        <name>FAD</name>
        <dbReference type="ChEBI" id="CHEBI:57692"/>
    </ligand>
</feature>
<dbReference type="UniPathway" id="UPA00261">
    <property type="reaction ID" value="UER00373"/>
</dbReference>
<dbReference type="PANTHER" id="PTHR13914">
    <property type="entry name" value="PROLINE OXIDASE"/>
    <property type="match status" value="1"/>
</dbReference>
<reference evidence="12" key="1">
    <citation type="submission" date="2016-01" db="EMBL/GenBank/DDBJ databases">
        <title>Complete genome of Planococcus rifietoensis type strain M8.</title>
        <authorList>
            <person name="See-Too W.S."/>
        </authorList>
    </citation>
    <scope>NUCLEOTIDE SEQUENCE [LARGE SCALE GENOMIC DNA]</scope>
    <source>
        <strain evidence="12">M8</strain>
    </source>
</reference>
<evidence type="ECO:0000256" key="5">
    <source>
        <dbReference type="ARBA" id="ARBA00022827"/>
    </source>
</evidence>
<keyword evidence="13" id="KW-1185">Reference proteome</keyword>
<dbReference type="EMBL" id="CP013659">
    <property type="protein sequence ID" value="ALS75280.1"/>
    <property type="molecule type" value="Genomic_DNA"/>
</dbReference>
<evidence type="ECO:0000313" key="12">
    <source>
        <dbReference type="EMBL" id="ALS75280.1"/>
    </source>
</evidence>
<evidence type="ECO:0000256" key="6">
    <source>
        <dbReference type="ARBA" id="ARBA00023002"/>
    </source>
</evidence>
<dbReference type="Pfam" id="PF01619">
    <property type="entry name" value="Pro_dh"/>
    <property type="match status" value="1"/>
</dbReference>
<dbReference type="KEGG" id="prt:AUC31_08620"/>
<feature type="binding site" evidence="10">
    <location>
        <position position="160"/>
    </location>
    <ligand>
        <name>FAD</name>
        <dbReference type="ChEBI" id="CHEBI:57692"/>
    </ligand>
</feature>
<dbReference type="GO" id="GO:0000166">
    <property type="term" value="F:nucleotide binding"/>
    <property type="evidence" value="ECO:0007669"/>
    <property type="project" value="UniProtKB-KW"/>
</dbReference>
<accession>A0A0U2XGP0</accession>
<gene>
    <name evidence="12" type="ORF">AUC31_08620</name>
</gene>
<dbReference type="InterPro" id="IPR008219">
    <property type="entry name" value="PRODH_bac_arc"/>
</dbReference>
<dbReference type="GO" id="GO:0010133">
    <property type="term" value="P:L-proline catabolic process to L-glutamate"/>
    <property type="evidence" value="ECO:0007669"/>
    <property type="project" value="UniProtKB-UniPathway"/>
</dbReference>
<dbReference type="SUPFAM" id="SSF51730">
    <property type="entry name" value="FAD-linked oxidoreductase"/>
    <property type="match status" value="1"/>
</dbReference>
<keyword evidence="7" id="KW-0642">Proline metabolism</keyword>
<comment type="cofactor">
    <cofactor evidence="10">
        <name>FAD</name>
        <dbReference type="ChEBI" id="CHEBI:57692"/>
    </cofactor>
    <text evidence="10">Binds 1 FAD per subunit.</text>
</comment>
<dbReference type="PIRSF" id="PIRSF000196">
    <property type="entry name" value="Pro_dehydrog"/>
    <property type="match status" value="1"/>
</dbReference>
<evidence type="ECO:0000256" key="10">
    <source>
        <dbReference type="PIRSR" id="PIRSR000196-2"/>
    </source>
</evidence>
<name>A0A0U2XGP0_9BACL</name>
<evidence type="ECO:0000256" key="1">
    <source>
        <dbReference type="ARBA" id="ARBA00004739"/>
    </source>
</evidence>
<sequence>MGITRSFFIALSNNRLLNSGAKKWGFQLGAAKVVAGTDIPNMMASVRALNEDGISATIDRLGEFVTSREEATQAKNEIIQTAEAITEAGVDAHLSVKLTQIGLDIDEQFCLENIREIAAEAEQRRIYVNLDMENYEHLQPTLDILHTLREEFDSVGTVIQAYLFRSEQDLDALQNVRLRLVKGAYQESEQVAYQSAEEVDSNFLKLIKLRLDQPVFTSIATHDHHIINAAIDYVKEQGIPNDRFEFQMLYGFRTDLLKELSEEYQVTSYVPFGKDWYGYFMRRLAERPQNIQLVLKGALSKSS</sequence>
<evidence type="ECO:0000256" key="3">
    <source>
        <dbReference type="ARBA" id="ARBA00022630"/>
    </source>
</evidence>
<dbReference type="PANTHER" id="PTHR13914:SF0">
    <property type="entry name" value="PROLINE DEHYDROGENASE 1, MITOCHONDRIAL"/>
    <property type="match status" value="1"/>
</dbReference>
<evidence type="ECO:0000256" key="2">
    <source>
        <dbReference type="ARBA" id="ARBA00012695"/>
    </source>
</evidence>
<evidence type="ECO:0000256" key="7">
    <source>
        <dbReference type="ARBA" id="ARBA00023062"/>
    </source>
</evidence>
<proteinExistence type="predicted"/>
<dbReference type="Proteomes" id="UP000067683">
    <property type="component" value="Chromosome"/>
</dbReference>
<evidence type="ECO:0000256" key="8">
    <source>
        <dbReference type="ARBA" id="ARBA00048779"/>
    </source>
</evidence>
<protein>
    <recommendedName>
        <fullName evidence="2">proline dehydrogenase</fullName>
        <ecNumber evidence="2">1.5.5.2</ecNumber>
    </recommendedName>
</protein>
<dbReference type="InterPro" id="IPR029041">
    <property type="entry name" value="FAD-linked_oxidoreductase-like"/>
</dbReference>
<feature type="binding site" evidence="10">
    <location>
        <begin position="221"/>
        <end position="222"/>
    </location>
    <ligand>
        <name>FAD</name>
        <dbReference type="ChEBI" id="CHEBI:57692"/>
    </ligand>
</feature>
<dbReference type="Gene3D" id="3.20.20.220">
    <property type="match status" value="1"/>
</dbReference>